<dbReference type="Proteomes" id="UP000318478">
    <property type="component" value="Unassembled WGS sequence"/>
</dbReference>
<organism evidence="2 3">
    <name type="scientific">Posidoniimonas polymericola</name>
    <dbReference type="NCBI Taxonomy" id="2528002"/>
    <lineage>
        <taxon>Bacteria</taxon>
        <taxon>Pseudomonadati</taxon>
        <taxon>Planctomycetota</taxon>
        <taxon>Planctomycetia</taxon>
        <taxon>Pirellulales</taxon>
        <taxon>Lacipirellulaceae</taxon>
        <taxon>Posidoniimonas</taxon>
    </lineage>
</organism>
<name>A0A5C5YR83_9BACT</name>
<evidence type="ECO:0000256" key="1">
    <source>
        <dbReference type="SAM" id="Phobius"/>
    </source>
</evidence>
<evidence type="ECO:0000313" key="3">
    <source>
        <dbReference type="Proteomes" id="UP000318478"/>
    </source>
</evidence>
<feature type="transmembrane region" description="Helical" evidence="1">
    <location>
        <begin position="61"/>
        <end position="81"/>
    </location>
</feature>
<keyword evidence="1" id="KW-0472">Membrane</keyword>
<dbReference type="RefSeq" id="WP_146586606.1">
    <property type="nucleotide sequence ID" value="NZ_SJPO01000004.1"/>
</dbReference>
<evidence type="ECO:0000313" key="2">
    <source>
        <dbReference type="EMBL" id="TWT77452.1"/>
    </source>
</evidence>
<sequence length="220" mass="23568">MGDSTRNFLHCVCGAAIPFSAGECGSEVACPACGTARVAPPLSTLRDHPIDRSEGTKPRGFSLGTLLAFTAVWGLTCYGALAPRRSAKTPVVYDQPIDRSWESGGVEVGYQIEGGLLKILLTGSYPDAAEGLHLKYSYWLQPDGEKAVFVLGGQRKLTQEFKHASGGYDFGGGHHPELLGPPVRVLVDYEIWNGDVGKGTLLHKDSVFSSSFRLPTGDEL</sequence>
<protein>
    <submittedName>
        <fullName evidence="2">Uncharacterized protein</fullName>
    </submittedName>
</protein>
<keyword evidence="1" id="KW-0812">Transmembrane</keyword>
<reference evidence="2 3" key="1">
    <citation type="submission" date="2019-02" db="EMBL/GenBank/DDBJ databases">
        <title>Deep-cultivation of Planctomycetes and their phenomic and genomic characterization uncovers novel biology.</title>
        <authorList>
            <person name="Wiegand S."/>
            <person name="Jogler M."/>
            <person name="Boedeker C."/>
            <person name="Pinto D."/>
            <person name="Vollmers J."/>
            <person name="Rivas-Marin E."/>
            <person name="Kohn T."/>
            <person name="Peeters S.H."/>
            <person name="Heuer A."/>
            <person name="Rast P."/>
            <person name="Oberbeckmann S."/>
            <person name="Bunk B."/>
            <person name="Jeske O."/>
            <person name="Meyerdierks A."/>
            <person name="Storesund J.E."/>
            <person name="Kallscheuer N."/>
            <person name="Luecker S."/>
            <person name="Lage O.M."/>
            <person name="Pohl T."/>
            <person name="Merkel B.J."/>
            <person name="Hornburger P."/>
            <person name="Mueller R.-W."/>
            <person name="Bruemmer F."/>
            <person name="Labrenz M."/>
            <person name="Spormann A.M."/>
            <person name="Op Den Camp H."/>
            <person name="Overmann J."/>
            <person name="Amann R."/>
            <person name="Jetten M.S.M."/>
            <person name="Mascher T."/>
            <person name="Medema M.H."/>
            <person name="Devos D.P."/>
            <person name="Kaster A.-K."/>
            <person name="Ovreas L."/>
            <person name="Rohde M."/>
            <person name="Galperin M.Y."/>
            <person name="Jogler C."/>
        </authorList>
    </citation>
    <scope>NUCLEOTIDE SEQUENCE [LARGE SCALE GENOMIC DNA]</scope>
    <source>
        <strain evidence="2 3">Pla123a</strain>
    </source>
</reference>
<dbReference type="AlphaFoldDB" id="A0A5C5YR83"/>
<dbReference type="EMBL" id="SJPO01000004">
    <property type="protein sequence ID" value="TWT77452.1"/>
    <property type="molecule type" value="Genomic_DNA"/>
</dbReference>
<keyword evidence="3" id="KW-1185">Reference proteome</keyword>
<keyword evidence="1" id="KW-1133">Transmembrane helix</keyword>
<gene>
    <name evidence="2" type="ORF">Pla123a_21130</name>
</gene>
<accession>A0A5C5YR83</accession>
<comment type="caution">
    <text evidence="2">The sequence shown here is derived from an EMBL/GenBank/DDBJ whole genome shotgun (WGS) entry which is preliminary data.</text>
</comment>
<proteinExistence type="predicted"/>